<comment type="caution">
    <text evidence="2">The sequence shown here is derived from an EMBL/GenBank/DDBJ whole genome shotgun (WGS) entry which is preliminary data.</text>
</comment>
<sequence>RTPLVPSDEEGIIFPGGGDGSGDKSSRPPTGHCAAHQMRWWVMIDYSSFLAD</sequence>
<dbReference type="EMBL" id="JACEIK010011202">
    <property type="protein sequence ID" value="MCE3215524.1"/>
    <property type="molecule type" value="Genomic_DNA"/>
</dbReference>
<organism evidence="2 3">
    <name type="scientific">Datura stramonium</name>
    <name type="common">Jimsonweed</name>
    <name type="synonym">Common thornapple</name>
    <dbReference type="NCBI Taxonomy" id="4076"/>
    <lineage>
        <taxon>Eukaryota</taxon>
        <taxon>Viridiplantae</taxon>
        <taxon>Streptophyta</taxon>
        <taxon>Embryophyta</taxon>
        <taxon>Tracheophyta</taxon>
        <taxon>Spermatophyta</taxon>
        <taxon>Magnoliopsida</taxon>
        <taxon>eudicotyledons</taxon>
        <taxon>Gunneridae</taxon>
        <taxon>Pentapetalae</taxon>
        <taxon>asterids</taxon>
        <taxon>lamiids</taxon>
        <taxon>Solanales</taxon>
        <taxon>Solanaceae</taxon>
        <taxon>Solanoideae</taxon>
        <taxon>Datureae</taxon>
        <taxon>Datura</taxon>
    </lineage>
</organism>
<dbReference type="Proteomes" id="UP000823775">
    <property type="component" value="Unassembled WGS sequence"/>
</dbReference>
<evidence type="ECO:0000313" key="3">
    <source>
        <dbReference type="Proteomes" id="UP000823775"/>
    </source>
</evidence>
<proteinExistence type="predicted"/>
<accession>A0ABS8WRI3</accession>
<evidence type="ECO:0000313" key="2">
    <source>
        <dbReference type="EMBL" id="MCE3215524.1"/>
    </source>
</evidence>
<evidence type="ECO:0000256" key="1">
    <source>
        <dbReference type="SAM" id="MobiDB-lite"/>
    </source>
</evidence>
<gene>
    <name evidence="2" type="ORF">HAX54_002727</name>
</gene>
<name>A0ABS8WRI3_DATST</name>
<feature type="region of interest" description="Disordered" evidence="1">
    <location>
        <begin position="1"/>
        <end position="32"/>
    </location>
</feature>
<keyword evidence="3" id="KW-1185">Reference proteome</keyword>
<protein>
    <submittedName>
        <fullName evidence="2">Uncharacterized protein</fullName>
    </submittedName>
</protein>
<reference evidence="2 3" key="1">
    <citation type="journal article" date="2021" name="BMC Genomics">
        <title>Datura genome reveals duplications of psychoactive alkaloid biosynthetic genes and high mutation rate following tissue culture.</title>
        <authorList>
            <person name="Rajewski A."/>
            <person name="Carter-House D."/>
            <person name="Stajich J."/>
            <person name="Litt A."/>
        </authorList>
    </citation>
    <scope>NUCLEOTIDE SEQUENCE [LARGE SCALE GENOMIC DNA]</scope>
    <source>
        <strain evidence="2">AR-01</strain>
    </source>
</reference>
<feature type="non-terminal residue" evidence="2">
    <location>
        <position position="1"/>
    </location>
</feature>